<evidence type="ECO:0000256" key="3">
    <source>
        <dbReference type="ARBA" id="ARBA00022692"/>
    </source>
</evidence>
<keyword evidence="3 6" id="KW-0812">Transmembrane</keyword>
<comment type="subcellular location">
    <subcellularLocation>
        <location evidence="1">Cell membrane</location>
        <topology evidence="1">Multi-pass membrane protein</topology>
    </subcellularLocation>
</comment>
<keyword evidence="2" id="KW-1003">Cell membrane</keyword>
<dbReference type="InterPro" id="IPR003838">
    <property type="entry name" value="ABC3_permease_C"/>
</dbReference>
<dbReference type="Proteomes" id="UP000050277">
    <property type="component" value="Unassembled WGS sequence"/>
</dbReference>
<evidence type="ECO:0000313" key="9">
    <source>
        <dbReference type="Proteomes" id="UP000050277"/>
    </source>
</evidence>
<organism evidence="8 9">
    <name type="scientific">Herpetosiphon geysericola</name>
    <dbReference type="NCBI Taxonomy" id="70996"/>
    <lineage>
        <taxon>Bacteria</taxon>
        <taxon>Bacillati</taxon>
        <taxon>Chloroflexota</taxon>
        <taxon>Chloroflexia</taxon>
        <taxon>Herpetosiphonales</taxon>
        <taxon>Herpetosiphonaceae</taxon>
        <taxon>Herpetosiphon</taxon>
    </lineage>
</organism>
<feature type="domain" description="ABC3 transporter permease C-terminal" evidence="7">
    <location>
        <begin position="346"/>
        <end position="456"/>
    </location>
</feature>
<dbReference type="RefSeq" id="WP_054536990.1">
    <property type="nucleotide sequence ID" value="NZ_LGKP01000039.1"/>
</dbReference>
<feature type="transmembrane region" description="Helical" evidence="6">
    <location>
        <begin position="432"/>
        <end position="456"/>
    </location>
</feature>
<accession>A0A0P6YEH5</accession>
<feature type="transmembrane region" description="Helical" evidence="6">
    <location>
        <begin position="384"/>
        <end position="410"/>
    </location>
</feature>
<evidence type="ECO:0000256" key="5">
    <source>
        <dbReference type="ARBA" id="ARBA00023136"/>
    </source>
</evidence>
<dbReference type="EMBL" id="LGKP01000039">
    <property type="protein sequence ID" value="KPL80478.1"/>
    <property type="molecule type" value="Genomic_DNA"/>
</dbReference>
<dbReference type="AlphaFoldDB" id="A0A0P6YEH5"/>
<comment type="caution">
    <text evidence="8">The sequence shown here is derived from an EMBL/GenBank/DDBJ whole genome shotgun (WGS) entry which is preliminary data.</text>
</comment>
<gene>
    <name evidence="8" type="ORF">SE18_23890</name>
</gene>
<name>A0A0P6YEH5_9CHLR</name>
<evidence type="ECO:0000256" key="4">
    <source>
        <dbReference type="ARBA" id="ARBA00022989"/>
    </source>
</evidence>
<sequence>MNRIKIYIYFIKSTYRQFKSVATVLLLSFCVILSILLLDAAINAETFIRNIISSEYNLQLIRIISKSDNSIINSKDIEIINDTDKVSKVDPYFSFLSLLEYKDENIRSILIGMNPNSQELSDLTISYGRNISSNDIGTIVITERTLRAMGITDPSKVINKSLIVTLRRPVSNPVNNTYVTPSEPNIIKTPVIIEPTSIQDNDINIPSQNSYPITPSLGITTIPQRNSLIDVTAPISDYIILSTDDEISYQLLIVGVAARAPSDRTYIPMTLALEIAAWEVHDTSLSIVNNRGYTGIQAMVSGIENVSEVQKRLSSLGFIAVSALDKEQDAQKIVLSIKNILFNGCLLVIFISILLTFFTIKSTINSSKKKIGTIIMLGANRIDVFVIILIISFCLSIPSSLIGISIYILVNNYIYYQIFNVYKDVIYSKIDIFLYIGASIPIIIGLLVSIIIFYSIKRYQVSDLIFTREQ</sequence>
<dbReference type="GO" id="GO:0005886">
    <property type="term" value="C:plasma membrane"/>
    <property type="evidence" value="ECO:0007669"/>
    <property type="project" value="UniProtKB-SubCell"/>
</dbReference>
<keyword evidence="4 6" id="KW-1133">Transmembrane helix</keyword>
<evidence type="ECO:0000256" key="2">
    <source>
        <dbReference type="ARBA" id="ARBA00022475"/>
    </source>
</evidence>
<reference evidence="8 9" key="1">
    <citation type="submission" date="2015-07" db="EMBL/GenBank/DDBJ databases">
        <title>Whole genome sequence of Herpetosiphon geysericola DSM 7119.</title>
        <authorList>
            <person name="Hemp J."/>
            <person name="Ward L.M."/>
            <person name="Pace L.A."/>
            <person name="Fischer W.W."/>
        </authorList>
    </citation>
    <scope>NUCLEOTIDE SEQUENCE [LARGE SCALE GENOMIC DNA]</scope>
    <source>
        <strain evidence="8 9">DSM 7119</strain>
    </source>
</reference>
<evidence type="ECO:0000256" key="1">
    <source>
        <dbReference type="ARBA" id="ARBA00004651"/>
    </source>
</evidence>
<protein>
    <recommendedName>
        <fullName evidence="7">ABC3 transporter permease C-terminal domain-containing protein</fullName>
    </recommendedName>
</protein>
<dbReference type="Pfam" id="PF02687">
    <property type="entry name" value="FtsX"/>
    <property type="match status" value="1"/>
</dbReference>
<evidence type="ECO:0000259" key="7">
    <source>
        <dbReference type="Pfam" id="PF02687"/>
    </source>
</evidence>
<keyword evidence="9" id="KW-1185">Reference proteome</keyword>
<keyword evidence="5 6" id="KW-0472">Membrane</keyword>
<evidence type="ECO:0000256" key="6">
    <source>
        <dbReference type="SAM" id="Phobius"/>
    </source>
</evidence>
<proteinExistence type="predicted"/>
<feature type="transmembrane region" description="Helical" evidence="6">
    <location>
        <begin position="340"/>
        <end position="360"/>
    </location>
</feature>
<evidence type="ECO:0000313" key="8">
    <source>
        <dbReference type="EMBL" id="KPL80478.1"/>
    </source>
</evidence>